<evidence type="ECO:0008006" key="10">
    <source>
        <dbReference type="Google" id="ProtNLM"/>
    </source>
</evidence>
<dbReference type="PROSITE" id="PS51257">
    <property type="entry name" value="PROKAR_LIPOPROTEIN"/>
    <property type="match status" value="1"/>
</dbReference>
<gene>
    <name evidence="8" type="ORF">HMPREF1535_01185</name>
</gene>
<dbReference type="InterPro" id="IPR011990">
    <property type="entry name" value="TPR-like_helical_dom_sf"/>
</dbReference>
<comment type="caution">
    <text evidence="8">The sequence shown here is derived from an EMBL/GenBank/DDBJ whole genome shotgun (WGS) entry which is preliminary data.</text>
</comment>
<reference evidence="8 9" key="1">
    <citation type="submission" date="2013-04" db="EMBL/GenBank/DDBJ databases">
        <title>The Genome Sequence of Parabacteroides goldsteinii DSM 19448.</title>
        <authorList>
            <consortium name="The Broad Institute Genomics Platform"/>
            <person name="Earl A."/>
            <person name="Ward D."/>
            <person name="Feldgarden M."/>
            <person name="Gevers D."/>
            <person name="Martens E."/>
            <person name="Sakamoto M."/>
            <person name="Benno Y."/>
            <person name="Song Y."/>
            <person name="Liu C."/>
            <person name="Lee J."/>
            <person name="Bolanos M."/>
            <person name="Vaisanen M.L."/>
            <person name="Finegold S.M."/>
            <person name="Walker B."/>
            <person name="Young S."/>
            <person name="Zeng Q."/>
            <person name="Gargeya S."/>
            <person name="Fitzgerald M."/>
            <person name="Haas B."/>
            <person name="Abouelleil A."/>
            <person name="Allen A.W."/>
            <person name="Alvarado L."/>
            <person name="Arachchi H.M."/>
            <person name="Berlin A.M."/>
            <person name="Chapman S.B."/>
            <person name="Gainer-Dewar J."/>
            <person name="Goldberg J."/>
            <person name="Griggs A."/>
            <person name="Gujja S."/>
            <person name="Hansen M."/>
            <person name="Howarth C."/>
            <person name="Imamovic A."/>
            <person name="Ireland A."/>
            <person name="Larimer J."/>
            <person name="McCowan C."/>
            <person name="Murphy C."/>
            <person name="Pearson M."/>
            <person name="Poon T.W."/>
            <person name="Priest M."/>
            <person name="Roberts A."/>
            <person name="Saif S."/>
            <person name="Shea T."/>
            <person name="Sisk P."/>
            <person name="Sykes S."/>
            <person name="Wortman J."/>
            <person name="Nusbaum C."/>
            <person name="Birren B."/>
        </authorList>
    </citation>
    <scope>NUCLEOTIDE SEQUENCE [LARGE SCALE GENOMIC DNA]</scope>
    <source>
        <strain evidence="8 9">DSM 19448</strain>
    </source>
</reference>
<evidence type="ECO:0000313" key="8">
    <source>
        <dbReference type="EMBL" id="KKB57738.1"/>
    </source>
</evidence>
<dbReference type="InterPro" id="IPR012944">
    <property type="entry name" value="SusD_RagB_dom"/>
</dbReference>
<dbReference type="Gene3D" id="1.25.40.390">
    <property type="match status" value="1"/>
</dbReference>
<evidence type="ECO:0000259" key="7">
    <source>
        <dbReference type="Pfam" id="PF14322"/>
    </source>
</evidence>
<evidence type="ECO:0000256" key="1">
    <source>
        <dbReference type="ARBA" id="ARBA00004442"/>
    </source>
</evidence>
<feature type="domain" description="RagB/SusD" evidence="6">
    <location>
        <begin position="257"/>
        <end position="512"/>
    </location>
</feature>
<evidence type="ECO:0000313" key="9">
    <source>
        <dbReference type="Proteomes" id="UP000033047"/>
    </source>
</evidence>
<keyword evidence="3" id="KW-0732">Signal</keyword>
<keyword evidence="5" id="KW-0998">Cell outer membrane</keyword>
<evidence type="ECO:0000256" key="3">
    <source>
        <dbReference type="ARBA" id="ARBA00022729"/>
    </source>
</evidence>
<dbReference type="HOGENOM" id="CLU_015553_0_0_10"/>
<dbReference type="Pfam" id="PF07980">
    <property type="entry name" value="SusD_RagB"/>
    <property type="match status" value="1"/>
</dbReference>
<sequence length="513" mass="58964">MKKAKYYLLLALVVIMSGCDDFLEKNPPSKPSENTFWKQKSDLDMALTACYGTMTKFSHGYFSFGTPQWDSFVDNCHSVGEGITFDVFQGNIDPSTVGIIQDVYKGSYVGITRMNLFLYQLDRYENTDLSDTERDFYKGQVLFLRAFYYSFLYRCYGDVPLILEPLDLETQYQPKVEAAKILEQIYSDLDDAIGLLPDNTYLELPGRVTKGAALALKVRIMLYDAYNDNGKADIGKMGNILTVAEQIKGYSLSNDFESIFQGAGQETNTEIIFSTKYLAPNNWHTSDLWFGAWLRCAPLTNLVSEFEFKDGTSFSTENPLYNPENPIENRDPRLDMSTFYQQLVMGDVEQPVTGVLPTGYGLKKFVTRDKTQYPIGYNTRSDQDWVHFRYAEILLAIAEAENEVNGPTQKAYDAINSIRARKGVDMPPLPTGLNQTQMREKIRHERRIELAFEGHRYFDLKRWRIIGEIMNNFDEPTLPLYKSVFEDRFYLWPIPQSEIDKNNGVLVQNPNYK</sequence>
<dbReference type="SUPFAM" id="SSF48452">
    <property type="entry name" value="TPR-like"/>
    <property type="match status" value="1"/>
</dbReference>
<dbReference type="InterPro" id="IPR033985">
    <property type="entry name" value="SusD-like_N"/>
</dbReference>
<keyword evidence="4" id="KW-0472">Membrane</keyword>
<protein>
    <recommendedName>
        <fullName evidence="10">RagB/SusD domain-containing protein</fullName>
    </recommendedName>
</protein>
<dbReference type="AlphaFoldDB" id="A0A0F5JJ05"/>
<evidence type="ECO:0000259" key="6">
    <source>
        <dbReference type="Pfam" id="PF07980"/>
    </source>
</evidence>
<name>A0A0F5JJ05_9BACT</name>
<dbReference type="STRING" id="927665.HMPREF1535_01185"/>
<feature type="domain" description="SusD-like N-terminal" evidence="7">
    <location>
        <begin position="21"/>
        <end position="222"/>
    </location>
</feature>
<proteinExistence type="inferred from homology"/>
<comment type="subcellular location">
    <subcellularLocation>
        <location evidence="1">Cell outer membrane</location>
    </subcellularLocation>
</comment>
<dbReference type="PATRIC" id="fig|927665.4.peg.1210"/>
<dbReference type="Proteomes" id="UP000033047">
    <property type="component" value="Unassembled WGS sequence"/>
</dbReference>
<dbReference type="GO" id="GO:0009279">
    <property type="term" value="C:cell outer membrane"/>
    <property type="evidence" value="ECO:0007669"/>
    <property type="project" value="UniProtKB-SubCell"/>
</dbReference>
<accession>A0A0F5JJ05</accession>
<dbReference type="EMBL" id="AQHV01000008">
    <property type="protein sequence ID" value="KKB57738.1"/>
    <property type="molecule type" value="Genomic_DNA"/>
</dbReference>
<evidence type="ECO:0000256" key="4">
    <source>
        <dbReference type="ARBA" id="ARBA00023136"/>
    </source>
</evidence>
<dbReference type="CDD" id="cd08977">
    <property type="entry name" value="SusD"/>
    <property type="match status" value="1"/>
</dbReference>
<dbReference type="RefSeq" id="WP_046146433.1">
    <property type="nucleotide sequence ID" value="NZ_KQ033912.1"/>
</dbReference>
<evidence type="ECO:0000256" key="2">
    <source>
        <dbReference type="ARBA" id="ARBA00006275"/>
    </source>
</evidence>
<comment type="similarity">
    <text evidence="2">Belongs to the SusD family.</text>
</comment>
<evidence type="ECO:0000256" key="5">
    <source>
        <dbReference type="ARBA" id="ARBA00023237"/>
    </source>
</evidence>
<organism evidence="8 9">
    <name type="scientific">Parabacteroides goldsteinii DSM 19448 = WAL 12034</name>
    <dbReference type="NCBI Taxonomy" id="927665"/>
    <lineage>
        <taxon>Bacteria</taxon>
        <taxon>Pseudomonadati</taxon>
        <taxon>Bacteroidota</taxon>
        <taxon>Bacteroidia</taxon>
        <taxon>Bacteroidales</taxon>
        <taxon>Tannerellaceae</taxon>
        <taxon>Parabacteroides</taxon>
    </lineage>
</organism>
<dbReference type="Pfam" id="PF14322">
    <property type="entry name" value="SusD-like_3"/>
    <property type="match status" value="1"/>
</dbReference>